<proteinExistence type="predicted"/>
<evidence type="ECO:0000313" key="3">
    <source>
        <dbReference type="Proteomes" id="UP000298663"/>
    </source>
</evidence>
<keyword evidence="3" id="KW-1185">Reference proteome</keyword>
<sequence length="66" mass="7841">MWFQNFLAIFAFAALLAAKDVPTTGPPCYWTDCIPPWQQDTCKDGFKVKNWEQCFWPWKKEYCCPE</sequence>
<dbReference type="AlphaFoldDB" id="A0A4U5M7K7"/>
<feature type="signal peptide" evidence="1">
    <location>
        <begin position="1"/>
        <end position="18"/>
    </location>
</feature>
<feature type="chain" id="PRO_5020269520" evidence="1">
    <location>
        <begin position="19"/>
        <end position="66"/>
    </location>
</feature>
<dbReference type="Proteomes" id="UP000298663">
    <property type="component" value="Unassembled WGS sequence"/>
</dbReference>
<reference evidence="2 3" key="2">
    <citation type="journal article" date="2019" name="G3 (Bethesda)">
        <title>Hybrid Assembly of the Genome of the Entomopathogenic Nematode Steinernema carpocapsae Identifies the X-Chromosome.</title>
        <authorList>
            <person name="Serra L."/>
            <person name="Macchietto M."/>
            <person name="Macias-Munoz A."/>
            <person name="McGill C.J."/>
            <person name="Rodriguez I.M."/>
            <person name="Rodriguez B."/>
            <person name="Murad R."/>
            <person name="Mortazavi A."/>
        </authorList>
    </citation>
    <scope>NUCLEOTIDE SEQUENCE [LARGE SCALE GENOMIC DNA]</scope>
    <source>
        <strain evidence="2 3">ALL</strain>
    </source>
</reference>
<reference evidence="2 3" key="1">
    <citation type="journal article" date="2015" name="Genome Biol.">
        <title>Comparative genomics of Steinernema reveals deeply conserved gene regulatory networks.</title>
        <authorList>
            <person name="Dillman A.R."/>
            <person name="Macchietto M."/>
            <person name="Porter C.F."/>
            <person name="Rogers A."/>
            <person name="Williams B."/>
            <person name="Antoshechkin I."/>
            <person name="Lee M.M."/>
            <person name="Goodwin Z."/>
            <person name="Lu X."/>
            <person name="Lewis E.E."/>
            <person name="Goodrich-Blair H."/>
            <person name="Stock S.P."/>
            <person name="Adams B.J."/>
            <person name="Sternberg P.W."/>
            <person name="Mortazavi A."/>
        </authorList>
    </citation>
    <scope>NUCLEOTIDE SEQUENCE [LARGE SCALE GENOMIC DNA]</scope>
    <source>
        <strain evidence="2 3">ALL</strain>
    </source>
</reference>
<evidence type="ECO:0000256" key="1">
    <source>
        <dbReference type="SAM" id="SignalP"/>
    </source>
</evidence>
<keyword evidence="1" id="KW-0732">Signal</keyword>
<organism evidence="2 3">
    <name type="scientific">Steinernema carpocapsae</name>
    <name type="common">Entomopathogenic nematode</name>
    <dbReference type="NCBI Taxonomy" id="34508"/>
    <lineage>
        <taxon>Eukaryota</taxon>
        <taxon>Metazoa</taxon>
        <taxon>Ecdysozoa</taxon>
        <taxon>Nematoda</taxon>
        <taxon>Chromadorea</taxon>
        <taxon>Rhabditida</taxon>
        <taxon>Tylenchina</taxon>
        <taxon>Panagrolaimomorpha</taxon>
        <taxon>Strongyloidoidea</taxon>
        <taxon>Steinernematidae</taxon>
        <taxon>Steinernema</taxon>
    </lineage>
</organism>
<name>A0A4U5M7K7_STECR</name>
<comment type="caution">
    <text evidence="2">The sequence shown here is derived from an EMBL/GenBank/DDBJ whole genome shotgun (WGS) entry which is preliminary data.</text>
</comment>
<protein>
    <submittedName>
        <fullName evidence="2">Uncharacterized protein</fullName>
    </submittedName>
</protein>
<accession>A0A4U5M7K7</accession>
<evidence type="ECO:0000313" key="2">
    <source>
        <dbReference type="EMBL" id="TKR64899.1"/>
    </source>
</evidence>
<dbReference type="EMBL" id="AZBU02000009">
    <property type="protein sequence ID" value="TKR64899.1"/>
    <property type="molecule type" value="Genomic_DNA"/>
</dbReference>
<dbReference type="OrthoDB" id="10383844at2759"/>
<gene>
    <name evidence="2" type="ORF">L596_025374</name>
</gene>